<gene>
    <name evidence="1" type="primary">LOC114334326</name>
</gene>
<evidence type="ECO:0000313" key="1">
    <source>
        <dbReference type="RefSeq" id="XP_028140163.1"/>
    </source>
</evidence>
<dbReference type="InParanoid" id="A0A6P7G5D9"/>
<organism evidence="1">
    <name type="scientific">Diabrotica virgifera virgifera</name>
    <name type="common">western corn rootworm</name>
    <dbReference type="NCBI Taxonomy" id="50390"/>
    <lineage>
        <taxon>Eukaryota</taxon>
        <taxon>Metazoa</taxon>
        <taxon>Ecdysozoa</taxon>
        <taxon>Arthropoda</taxon>
        <taxon>Hexapoda</taxon>
        <taxon>Insecta</taxon>
        <taxon>Pterygota</taxon>
        <taxon>Neoptera</taxon>
        <taxon>Endopterygota</taxon>
        <taxon>Coleoptera</taxon>
        <taxon>Polyphaga</taxon>
        <taxon>Cucujiformia</taxon>
        <taxon>Chrysomeloidea</taxon>
        <taxon>Chrysomelidae</taxon>
        <taxon>Galerucinae</taxon>
        <taxon>Diabroticina</taxon>
        <taxon>Diabroticites</taxon>
        <taxon>Diabrotica</taxon>
    </lineage>
</organism>
<dbReference type="RefSeq" id="XP_028140163.1">
    <property type="nucleotide sequence ID" value="XM_028284362.1"/>
</dbReference>
<accession>A0A6P7G5D9</accession>
<sequence>MELREDFVKIKQNVLICDKGGDSLEEHVNVEVKSELEYGTFEVNYTQDSLPDSYCSDDVKIEEHLQCEEDGDSLEQHINVEVKSELEDCMFEGNYTQDSLSVSYCSDDIKIEEHTIVEYKISRPFLPICKQEVKTEIKKELDEPNLGVNHGCETRNTKELDSDRDVKLQIGASTEIHQVQHRSMKTSKLLSNIGKQRVRYYVTAFTLYI</sequence>
<reference evidence="1" key="1">
    <citation type="submission" date="2025-08" db="UniProtKB">
        <authorList>
            <consortium name="RefSeq"/>
        </authorList>
    </citation>
    <scope>IDENTIFICATION</scope>
    <source>
        <tissue evidence="1">Whole insect</tissue>
    </source>
</reference>
<proteinExistence type="predicted"/>
<protein>
    <submittedName>
        <fullName evidence="1">Uncharacterized protein LOC114334326 isoform X1</fullName>
    </submittedName>
</protein>
<dbReference type="AlphaFoldDB" id="A0A6P7G5D9"/>
<name>A0A6P7G5D9_DIAVI</name>